<dbReference type="SUPFAM" id="SSF48239">
    <property type="entry name" value="Terpenoid cyclases/Protein prenyltransferases"/>
    <property type="match status" value="1"/>
</dbReference>
<dbReference type="GO" id="GO:0016102">
    <property type="term" value="P:diterpenoid biosynthetic process"/>
    <property type="evidence" value="ECO:0007669"/>
    <property type="project" value="InterPro"/>
</dbReference>
<dbReference type="CDD" id="cd00684">
    <property type="entry name" value="Terpene_cyclase_plant_C1"/>
    <property type="match status" value="1"/>
</dbReference>
<dbReference type="GO" id="GO:0120251">
    <property type="term" value="P:hydrocarbon biosynthetic process"/>
    <property type="evidence" value="ECO:0007669"/>
    <property type="project" value="UniProtKB-ARBA"/>
</dbReference>
<dbReference type="PANTHER" id="PTHR31225">
    <property type="entry name" value="OS04G0344100 PROTEIN-RELATED"/>
    <property type="match status" value="1"/>
</dbReference>
<comment type="caution">
    <text evidence="7">The sequence shown here is derived from an EMBL/GenBank/DDBJ whole genome shotgun (WGS) entry which is preliminary data.</text>
</comment>
<dbReference type="InterPro" id="IPR044814">
    <property type="entry name" value="Terpene_cyclase_plant_C1"/>
</dbReference>
<dbReference type="EMBL" id="CAMGYJ010000002">
    <property type="protein sequence ID" value="CAI0378684.1"/>
    <property type="molecule type" value="Genomic_DNA"/>
</dbReference>
<gene>
    <name evidence="7" type="ORF">LITE_LOCUS1965</name>
</gene>
<dbReference type="SUPFAM" id="SSF48576">
    <property type="entry name" value="Terpenoid synthases"/>
    <property type="match status" value="1"/>
</dbReference>
<feature type="non-terminal residue" evidence="7">
    <location>
        <position position="1"/>
    </location>
</feature>
<evidence type="ECO:0000256" key="3">
    <source>
        <dbReference type="ARBA" id="ARBA00022842"/>
    </source>
</evidence>
<evidence type="ECO:0000256" key="4">
    <source>
        <dbReference type="ARBA" id="ARBA00023239"/>
    </source>
</evidence>
<dbReference type="InterPro" id="IPR036965">
    <property type="entry name" value="Terpene_synth_N_sf"/>
</dbReference>
<evidence type="ECO:0000313" key="8">
    <source>
        <dbReference type="Proteomes" id="UP001154282"/>
    </source>
</evidence>
<dbReference type="InterPro" id="IPR008930">
    <property type="entry name" value="Terpenoid_cyclase/PrenylTrfase"/>
</dbReference>
<evidence type="ECO:0000256" key="2">
    <source>
        <dbReference type="ARBA" id="ARBA00022723"/>
    </source>
</evidence>
<evidence type="ECO:0000256" key="1">
    <source>
        <dbReference type="ARBA" id="ARBA00001946"/>
    </source>
</evidence>
<sequence>LQPINSKPPQRVSSTPICKQAPEIIKPTNSEREMAAAANVVAGGEVRRKRVEFHPSVWNDFFARPDNHSPVISGWREDAEQLKEEVREMLKGAAVAATERNKTNLEMIDAVQRLGIDYHFEHEIEAALLQISGDGAVDDDTDDDLYTVSLRFRLLRQQGYHINPTLVLRKFTDEKGSFKQDLKNDVRGLLSLYEAAYYRINGEQILDEALEFARTHLEPISQLDSPLGNQVKHSLKWPILKGLPIRESKHFMSIYQQDQTHNEAILKLGKLDFNLVQKLHQHELMILTKWWMDLDTETTLPFARDRVIEGYMWPLGGFLKPDYTVGRIFVTKITQLIAVLDDIFDVHGTLDELECVVKVIERWEINDEDDKVPDYFEFWFKTLLGVFAEIEAHVSSEGRLFCMDYVREAVKQIVRAFIKEARWYGAGYVATMEENLPNGYTSIGYPMAVTASFCGMGEVASEEIFKWLSSQPKILVAGSTIARLMDDIVSHEFEQERGHVASSVECYIKQYGVSKDEAHLELNKLVEKLWKDMNEELLQPLEAPMPILKTIFNMVRVMDLLYKDKDTYTDSKTVMKELLTYILVDPVAL</sequence>
<dbReference type="SFLD" id="SFLDG01019">
    <property type="entry name" value="Terpene_Cyclase_Like_1_C_Termi"/>
    <property type="match status" value="1"/>
</dbReference>
<proteinExistence type="predicted"/>
<keyword evidence="8" id="KW-1185">Reference proteome</keyword>
<evidence type="ECO:0000259" key="5">
    <source>
        <dbReference type="Pfam" id="PF01397"/>
    </source>
</evidence>
<dbReference type="InterPro" id="IPR001906">
    <property type="entry name" value="Terpene_synth_N"/>
</dbReference>
<dbReference type="GO" id="GO:0000287">
    <property type="term" value="F:magnesium ion binding"/>
    <property type="evidence" value="ECO:0007669"/>
    <property type="project" value="InterPro"/>
</dbReference>
<dbReference type="AlphaFoldDB" id="A0AAV0H2C8"/>
<dbReference type="PANTHER" id="PTHR31225:SF113">
    <property type="entry name" value="TERPENE SYNTHASE 3-RELATED"/>
    <property type="match status" value="1"/>
</dbReference>
<evidence type="ECO:0000313" key="7">
    <source>
        <dbReference type="EMBL" id="CAI0378684.1"/>
    </source>
</evidence>
<dbReference type="SFLD" id="SFLDS00005">
    <property type="entry name" value="Isoprenoid_Synthase_Type_I"/>
    <property type="match status" value="1"/>
</dbReference>
<keyword evidence="3" id="KW-0460">Magnesium</keyword>
<keyword evidence="2" id="KW-0479">Metal-binding</keyword>
<dbReference type="Pfam" id="PF03936">
    <property type="entry name" value="Terpene_synth_C"/>
    <property type="match status" value="1"/>
</dbReference>
<dbReference type="FunFam" id="1.50.10.130:FF:000001">
    <property type="entry name" value="Isoprene synthase, chloroplastic"/>
    <property type="match status" value="1"/>
</dbReference>
<protein>
    <submittedName>
        <fullName evidence="7">Uncharacterized protein</fullName>
    </submittedName>
</protein>
<dbReference type="InterPro" id="IPR034741">
    <property type="entry name" value="Terpene_cyclase-like_1_C"/>
</dbReference>
<comment type="cofactor">
    <cofactor evidence="1">
        <name>Mg(2+)</name>
        <dbReference type="ChEBI" id="CHEBI:18420"/>
    </cofactor>
</comment>
<dbReference type="InterPro" id="IPR008949">
    <property type="entry name" value="Isoprenoid_synthase_dom_sf"/>
</dbReference>
<dbReference type="Proteomes" id="UP001154282">
    <property type="component" value="Unassembled WGS sequence"/>
</dbReference>
<dbReference type="Gene3D" id="1.10.600.10">
    <property type="entry name" value="Farnesyl Diphosphate Synthase"/>
    <property type="match status" value="1"/>
</dbReference>
<evidence type="ECO:0000259" key="6">
    <source>
        <dbReference type="Pfam" id="PF03936"/>
    </source>
</evidence>
<dbReference type="InterPro" id="IPR050148">
    <property type="entry name" value="Terpene_synthase-like"/>
</dbReference>
<dbReference type="Pfam" id="PF01397">
    <property type="entry name" value="Terpene_synth"/>
    <property type="match status" value="1"/>
</dbReference>
<dbReference type="GO" id="GO:0010333">
    <property type="term" value="F:terpene synthase activity"/>
    <property type="evidence" value="ECO:0007669"/>
    <property type="project" value="InterPro"/>
</dbReference>
<dbReference type="InterPro" id="IPR005630">
    <property type="entry name" value="Terpene_synthase_metal-bd"/>
</dbReference>
<feature type="domain" description="Terpene synthase metal-binding" evidence="6">
    <location>
        <begin position="293"/>
        <end position="532"/>
    </location>
</feature>
<dbReference type="FunFam" id="1.10.600.10:FF:000007">
    <property type="entry name" value="Isoprene synthase, chloroplastic"/>
    <property type="match status" value="1"/>
</dbReference>
<dbReference type="Gene3D" id="1.50.10.130">
    <property type="entry name" value="Terpene synthase, N-terminal domain"/>
    <property type="match status" value="1"/>
</dbReference>
<organism evidence="7 8">
    <name type="scientific">Linum tenue</name>
    <dbReference type="NCBI Taxonomy" id="586396"/>
    <lineage>
        <taxon>Eukaryota</taxon>
        <taxon>Viridiplantae</taxon>
        <taxon>Streptophyta</taxon>
        <taxon>Embryophyta</taxon>
        <taxon>Tracheophyta</taxon>
        <taxon>Spermatophyta</taxon>
        <taxon>Magnoliopsida</taxon>
        <taxon>eudicotyledons</taxon>
        <taxon>Gunneridae</taxon>
        <taxon>Pentapetalae</taxon>
        <taxon>rosids</taxon>
        <taxon>fabids</taxon>
        <taxon>Malpighiales</taxon>
        <taxon>Linaceae</taxon>
        <taxon>Linum</taxon>
    </lineage>
</organism>
<accession>A0AAV0H2C8</accession>
<name>A0AAV0H2C8_9ROSI</name>
<feature type="domain" description="Terpene synthase N-terminal" evidence="5">
    <location>
        <begin position="58"/>
        <end position="235"/>
    </location>
</feature>
<keyword evidence="4" id="KW-0456">Lyase</keyword>
<reference evidence="7" key="1">
    <citation type="submission" date="2022-08" db="EMBL/GenBank/DDBJ databases">
        <authorList>
            <person name="Gutierrez-Valencia J."/>
        </authorList>
    </citation>
    <scope>NUCLEOTIDE SEQUENCE</scope>
</reference>